<keyword evidence="2" id="KW-0472">Membrane</keyword>
<evidence type="ECO:0000313" key="4">
    <source>
        <dbReference type="Proteomes" id="UP000466894"/>
    </source>
</evidence>
<name>A0A7I7PKU6_9MYCO</name>
<proteinExistence type="predicted"/>
<evidence type="ECO:0000313" key="3">
    <source>
        <dbReference type="EMBL" id="BBY09186.1"/>
    </source>
</evidence>
<dbReference type="RefSeq" id="WP_163748218.1">
    <property type="nucleotide sequence ID" value="NZ_AP022583.1"/>
</dbReference>
<dbReference type="KEGG" id="mnv:MNVI_45040"/>
<dbReference type="EMBL" id="AP022583">
    <property type="protein sequence ID" value="BBY09186.1"/>
    <property type="molecule type" value="Genomic_DNA"/>
</dbReference>
<accession>A0A7I7PKU6</accession>
<reference evidence="3 4" key="1">
    <citation type="journal article" date="2019" name="Emerg. Microbes Infect.">
        <title>Comprehensive subspecies identification of 175 nontuberculous mycobacteria species based on 7547 genomic profiles.</title>
        <authorList>
            <person name="Matsumoto Y."/>
            <person name="Kinjo T."/>
            <person name="Motooka D."/>
            <person name="Nabeya D."/>
            <person name="Jung N."/>
            <person name="Uechi K."/>
            <person name="Horii T."/>
            <person name="Iida T."/>
            <person name="Fujita J."/>
            <person name="Nakamura S."/>
        </authorList>
    </citation>
    <scope>NUCLEOTIDE SEQUENCE [LARGE SCALE GENOMIC DNA]</scope>
    <source>
        <strain evidence="3 4">JCM 16367</strain>
    </source>
</reference>
<dbReference type="Proteomes" id="UP000466894">
    <property type="component" value="Chromosome"/>
</dbReference>
<protein>
    <submittedName>
        <fullName evidence="3">Uncharacterized protein</fullName>
    </submittedName>
</protein>
<gene>
    <name evidence="3" type="ORF">MNVI_45040</name>
</gene>
<keyword evidence="2" id="KW-1133">Transmembrane helix</keyword>
<feature type="region of interest" description="Disordered" evidence="1">
    <location>
        <begin position="1"/>
        <end position="23"/>
    </location>
</feature>
<dbReference type="AlphaFoldDB" id="A0A7I7PKU6"/>
<keyword evidence="2" id="KW-0812">Transmembrane</keyword>
<evidence type="ECO:0000256" key="2">
    <source>
        <dbReference type="SAM" id="Phobius"/>
    </source>
</evidence>
<organism evidence="3 4">
    <name type="scientific">Mycobacterium noviomagense</name>
    <dbReference type="NCBI Taxonomy" id="459858"/>
    <lineage>
        <taxon>Bacteria</taxon>
        <taxon>Bacillati</taxon>
        <taxon>Actinomycetota</taxon>
        <taxon>Actinomycetes</taxon>
        <taxon>Mycobacteriales</taxon>
        <taxon>Mycobacteriaceae</taxon>
        <taxon>Mycobacterium</taxon>
    </lineage>
</organism>
<sequence>MTSQLTPERTTSSRPKTPKKTDETQERILLQPWFWMAVLCMIAMVLLVAFG</sequence>
<feature type="transmembrane region" description="Helical" evidence="2">
    <location>
        <begin position="33"/>
        <end position="50"/>
    </location>
</feature>
<evidence type="ECO:0000256" key="1">
    <source>
        <dbReference type="SAM" id="MobiDB-lite"/>
    </source>
</evidence>